<dbReference type="AlphaFoldDB" id="A0A841GUG6"/>
<organism evidence="2 3">
    <name type="scientific">Longimicrobium terrae</name>
    <dbReference type="NCBI Taxonomy" id="1639882"/>
    <lineage>
        <taxon>Bacteria</taxon>
        <taxon>Pseudomonadati</taxon>
        <taxon>Gemmatimonadota</taxon>
        <taxon>Longimicrobiia</taxon>
        <taxon>Longimicrobiales</taxon>
        <taxon>Longimicrobiaceae</taxon>
        <taxon>Longimicrobium</taxon>
    </lineage>
</organism>
<reference evidence="2 3" key="1">
    <citation type="submission" date="2020-08" db="EMBL/GenBank/DDBJ databases">
        <title>Genomic Encyclopedia of Type Strains, Phase IV (KMG-IV): sequencing the most valuable type-strain genomes for metagenomic binning, comparative biology and taxonomic classification.</title>
        <authorList>
            <person name="Goeker M."/>
        </authorList>
    </citation>
    <scope>NUCLEOTIDE SEQUENCE [LARGE SCALE GENOMIC DNA]</scope>
    <source>
        <strain evidence="2 3">DSM 29007</strain>
    </source>
</reference>
<proteinExistence type="predicted"/>
<protein>
    <recommendedName>
        <fullName evidence="4">WavE lipopolysaccharide synthesis</fullName>
    </recommendedName>
</protein>
<name>A0A841GUG6_9BACT</name>
<dbReference type="Proteomes" id="UP000582837">
    <property type="component" value="Unassembled WGS sequence"/>
</dbReference>
<evidence type="ECO:0008006" key="4">
    <source>
        <dbReference type="Google" id="ProtNLM"/>
    </source>
</evidence>
<gene>
    <name evidence="2" type="ORF">HNQ61_000224</name>
</gene>
<evidence type="ECO:0000313" key="2">
    <source>
        <dbReference type="EMBL" id="MBB6068613.1"/>
    </source>
</evidence>
<keyword evidence="3" id="KW-1185">Reference proteome</keyword>
<dbReference type="RefSeq" id="WP_170030847.1">
    <property type="nucleotide sequence ID" value="NZ_JABDTL010000001.1"/>
</dbReference>
<dbReference type="InterPro" id="IPR011122">
    <property type="entry name" value="WavE"/>
</dbReference>
<dbReference type="Pfam" id="PF07507">
    <property type="entry name" value="WavE"/>
    <property type="match status" value="1"/>
</dbReference>
<feature type="region of interest" description="Disordered" evidence="1">
    <location>
        <begin position="1"/>
        <end position="28"/>
    </location>
</feature>
<evidence type="ECO:0000256" key="1">
    <source>
        <dbReference type="SAM" id="MobiDB-lite"/>
    </source>
</evidence>
<feature type="compositionally biased region" description="Basic and acidic residues" evidence="1">
    <location>
        <begin position="1"/>
        <end position="11"/>
    </location>
</feature>
<evidence type="ECO:0000313" key="3">
    <source>
        <dbReference type="Proteomes" id="UP000582837"/>
    </source>
</evidence>
<dbReference type="EMBL" id="JACHIA010000001">
    <property type="protein sequence ID" value="MBB6068613.1"/>
    <property type="molecule type" value="Genomic_DNA"/>
</dbReference>
<accession>A0A841GUG6</accession>
<sequence>MAERPPPRPEDISVVVQGPVTGRPDAPHEERHTLRALESVRRHLPGAEIVLSTWAGSDVSGLPFDRLVESDDPGTFRCDADSRPGFQAFYNANRQIVSSRNGLRQAARPYAMKLRSDMVLSGTGFLRFFGRYPVRAAEWRVLEERVVTADWFSRSVRRRVAYPFHPSDWFHFGLRGDVLRLWDIPLADEEMVRWYDHHPRPEGDADWWLTHRYTVEQHNWLAFLRGYGPVPFAHKTDAGPEARRLSELTIANNLVVAEVQALNIEFLKYPMQLAHWAALYTHGEWQRLYRDCCDPAFRPAPDARLAWKRGYDRWLAGAHLALLSPRSSPALRALSAGAESRFPGAFRAAKRAYVSGLAALGRRPGS</sequence>
<comment type="caution">
    <text evidence="2">The sequence shown here is derived from an EMBL/GenBank/DDBJ whole genome shotgun (WGS) entry which is preliminary data.</text>
</comment>